<proteinExistence type="predicted"/>
<dbReference type="AlphaFoldDB" id="M1A8S5"/>
<dbReference type="InParanoid" id="M1A8S5"/>
<accession>M1A8S5</accession>
<evidence type="ECO:0000313" key="1">
    <source>
        <dbReference type="EnsemblPlants" id="PGSC0003DMT400017287"/>
    </source>
</evidence>
<dbReference type="Gramene" id="PGSC0003DMT400017287">
    <property type="protein sequence ID" value="PGSC0003DMT400017287"/>
    <property type="gene ID" value="PGSC0003DMG400006738"/>
</dbReference>
<sequence>MKKHPEQNTKGVEASREEIESNKNAIVSFISQFGGEELRVILGHYGLKDAYNS</sequence>
<name>M1A8S5_SOLTU</name>
<evidence type="ECO:0000313" key="2">
    <source>
        <dbReference type="Proteomes" id="UP000011115"/>
    </source>
</evidence>
<dbReference type="HOGENOM" id="CLU_3072414_0_0_1"/>
<reference evidence="1" key="2">
    <citation type="submission" date="2015-06" db="UniProtKB">
        <authorList>
            <consortium name="EnsemblPlants"/>
        </authorList>
    </citation>
    <scope>IDENTIFICATION</scope>
    <source>
        <strain evidence="1">DM1-3 516 R44</strain>
    </source>
</reference>
<keyword evidence="2" id="KW-1185">Reference proteome</keyword>
<organism evidence="1 2">
    <name type="scientific">Solanum tuberosum</name>
    <name type="common">Potato</name>
    <dbReference type="NCBI Taxonomy" id="4113"/>
    <lineage>
        <taxon>Eukaryota</taxon>
        <taxon>Viridiplantae</taxon>
        <taxon>Streptophyta</taxon>
        <taxon>Embryophyta</taxon>
        <taxon>Tracheophyta</taxon>
        <taxon>Spermatophyta</taxon>
        <taxon>Magnoliopsida</taxon>
        <taxon>eudicotyledons</taxon>
        <taxon>Gunneridae</taxon>
        <taxon>Pentapetalae</taxon>
        <taxon>asterids</taxon>
        <taxon>lamiids</taxon>
        <taxon>Solanales</taxon>
        <taxon>Solanaceae</taxon>
        <taxon>Solanoideae</taxon>
        <taxon>Solaneae</taxon>
        <taxon>Solanum</taxon>
    </lineage>
</organism>
<dbReference type="PaxDb" id="4113-PGSC0003DMT400017287"/>
<reference evidence="2" key="1">
    <citation type="journal article" date="2011" name="Nature">
        <title>Genome sequence and analysis of the tuber crop potato.</title>
        <authorList>
            <consortium name="The Potato Genome Sequencing Consortium"/>
        </authorList>
    </citation>
    <scope>NUCLEOTIDE SEQUENCE [LARGE SCALE GENOMIC DNA]</scope>
    <source>
        <strain evidence="2">cv. DM1-3 516 R44</strain>
    </source>
</reference>
<protein>
    <submittedName>
        <fullName evidence="1">Uncharacterized protein</fullName>
    </submittedName>
</protein>
<dbReference type="EnsemblPlants" id="PGSC0003DMT400017287">
    <property type="protein sequence ID" value="PGSC0003DMT400017287"/>
    <property type="gene ID" value="PGSC0003DMG400006738"/>
</dbReference>
<dbReference type="Proteomes" id="UP000011115">
    <property type="component" value="Unassembled WGS sequence"/>
</dbReference>